<evidence type="ECO:0000313" key="1">
    <source>
        <dbReference type="EMBL" id="KLO09605.1"/>
    </source>
</evidence>
<dbReference type="AlphaFoldDB" id="A0A0H2RCP9"/>
<dbReference type="EMBL" id="KQ086051">
    <property type="protein sequence ID" value="KLO09605.1"/>
    <property type="molecule type" value="Genomic_DNA"/>
</dbReference>
<reference evidence="1 2" key="1">
    <citation type="submission" date="2015-04" db="EMBL/GenBank/DDBJ databases">
        <title>Complete genome sequence of Schizopora paradoxa KUC8140, a cosmopolitan wood degrader in East Asia.</title>
        <authorList>
            <consortium name="DOE Joint Genome Institute"/>
            <person name="Min B."/>
            <person name="Park H."/>
            <person name="Jang Y."/>
            <person name="Kim J.-J."/>
            <person name="Kim K.H."/>
            <person name="Pangilinan J."/>
            <person name="Lipzen A."/>
            <person name="Riley R."/>
            <person name="Grigoriev I.V."/>
            <person name="Spatafora J.W."/>
            <person name="Choi I.-G."/>
        </authorList>
    </citation>
    <scope>NUCLEOTIDE SEQUENCE [LARGE SCALE GENOMIC DNA]</scope>
    <source>
        <strain evidence="1 2">KUC8140</strain>
    </source>
</reference>
<accession>A0A0H2RCP9</accession>
<protein>
    <submittedName>
        <fullName evidence="1">Uncharacterized protein</fullName>
    </submittedName>
</protein>
<dbReference type="InParanoid" id="A0A0H2RCP9"/>
<proteinExistence type="predicted"/>
<organism evidence="1 2">
    <name type="scientific">Schizopora paradoxa</name>
    <dbReference type="NCBI Taxonomy" id="27342"/>
    <lineage>
        <taxon>Eukaryota</taxon>
        <taxon>Fungi</taxon>
        <taxon>Dikarya</taxon>
        <taxon>Basidiomycota</taxon>
        <taxon>Agaricomycotina</taxon>
        <taxon>Agaricomycetes</taxon>
        <taxon>Hymenochaetales</taxon>
        <taxon>Schizoporaceae</taxon>
        <taxon>Schizopora</taxon>
    </lineage>
</organism>
<gene>
    <name evidence="1" type="ORF">SCHPADRAFT_892998</name>
</gene>
<evidence type="ECO:0000313" key="2">
    <source>
        <dbReference type="Proteomes" id="UP000053477"/>
    </source>
</evidence>
<sequence length="238" mass="26912">MFTSVELSVVLEKVEQGKADTRTTFARHLVEFTRNFGAPSEFSFGTLHISEANRHSVYEDWLTEMADVNPTCVGDITDGLIIVYTIENHIRNLSHTYVVSGLDVLLEFNKIGEELRSAIISSTPLRSRLATFKCSPNFEADVKSLEPVIRAFRHLRKDPLRMYSEMWRGCSIVCFVDIIYEKAIVDALNCIPMEYKETLDEDCDMEMPDLVDPEELFAAARAEAADTAETLDNPCNAE</sequence>
<name>A0A0H2RCP9_9AGAM</name>
<keyword evidence="2" id="KW-1185">Reference proteome</keyword>
<dbReference type="Proteomes" id="UP000053477">
    <property type="component" value="Unassembled WGS sequence"/>
</dbReference>